<feature type="transmembrane region" description="Helical" evidence="1">
    <location>
        <begin position="48"/>
        <end position="68"/>
    </location>
</feature>
<keyword evidence="1" id="KW-1133">Transmembrane helix</keyword>
<feature type="transmembrane region" description="Helical" evidence="1">
    <location>
        <begin position="276"/>
        <end position="299"/>
    </location>
</feature>
<keyword evidence="3" id="KW-1185">Reference proteome</keyword>
<accession>A0ABZ0ST34</accession>
<feature type="transmembrane region" description="Helical" evidence="1">
    <location>
        <begin position="21"/>
        <end position="42"/>
    </location>
</feature>
<proteinExistence type="predicted"/>
<keyword evidence="1" id="KW-0812">Transmembrane</keyword>
<feature type="transmembrane region" description="Helical" evidence="1">
    <location>
        <begin position="139"/>
        <end position="159"/>
    </location>
</feature>
<feature type="transmembrane region" description="Helical" evidence="1">
    <location>
        <begin position="104"/>
        <end position="132"/>
    </location>
</feature>
<keyword evidence="1" id="KW-0472">Membrane</keyword>
<dbReference type="EMBL" id="CP139368">
    <property type="protein sequence ID" value="WPR90827.1"/>
    <property type="molecule type" value="Genomic_DNA"/>
</dbReference>
<feature type="transmembrane region" description="Helical" evidence="1">
    <location>
        <begin position="244"/>
        <end position="264"/>
    </location>
</feature>
<evidence type="ECO:0000256" key="1">
    <source>
        <dbReference type="SAM" id="Phobius"/>
    </source>
</evidence>
<dbReference type="Proteomes" id="UP001323798">
    <property type="component" value="Chromosome"/>
</dbReference>
<feature type="transmembrane region" description="Helical" evidence="1">
    <location>
        <begin position="73"/>
        <end position="92"/>
    </location>
</feature>
<feature type="transmembrane region" description="Helical" evidence="1">
    <location>
        <begin position="357"/>
        <end position="375"/>
    </location>
</feature>
<reference evidence="2 3" key="1">
    <citation type="submission" date="2023-11" db="EMBL/GenBank/DDBJ databases">
        <title>Genome sequence of Microbacterium rhizosphaerae KACC 19337.</title>
        <authorList>
            <person name="Choi H."/>
            <person name="Kim S."/>
            <person name="Kim Y."/>
            <person name="Kwon S.-W."/>
            <person name="Heo J."/>
        </authorList>
    </citation>
    <scope>NUCLEOTIDE SEQUENCE [LARGE SCALE GENOMIC DNA]</scope>
    <source>
        <strain evidence="2 3">KACC 19337</strain>
    </source>
</reference>
<evidence type="ECO:0008006" key="4">
    <source>
        <dbReference type="Google" id="ProtNLM"/>
    </source>
</evidence>
<name>A0ABZ0ST34_9MICO</name>
<evidence type="ECO:0000313" key="2">
    <source>
        <dbReference type="EMBL" id="WPR90827.1"/>
    </source>
</evidence>
<dbReference type="RefSeq" id="WP_320943531.1">
    <property type="nucleotide sequence ID" value="NZ_BAABEU010000004.1"/>
</dbReference>
<organism evidence="2 3">
    <name type="scientific">Microbacterium rhizosphaerae</name>
    <dbReference type="NCBI Taxonomy" id="1678237"/>
    <lineage>
        <taxon>Bacteria</taxon>
        <taxon>Bacillati</taxon>
        <taxon>Actinomycetota</taxon>
        <taxon>Actinomycetes</taxon>
        <taxon>Micrococcales</taxon>
        <taxon>Microbacteriaceae</taxon>
        <taxon>Microbacterium</taxon>
    </lineage>
</organism>
<protein>
    <recommendedName>
        <fullName evidence="4">DUF2029 domain-containing protein</fullName>
    </recommendedName>
</protein>
<feature type="transmembrane region" description="Helical" evidence="1">
    <location>
        <begin position="326"/>
        <end position="345"/>
    </location>
</feature>
<evidence type="ECO:0000313" key="3">
    <source>
        <dbReference type="Proteomes" id="UP001323798"/>
    </source>
</evidence>
<feature type="transmembrane region" description="Helical" evidence="1">
    <location>
        <begin position="305"/>
        <end position="321"/>
    </location>
</feature>
<gene>
    <name evidence="2" type="ORF">SM116_05910</name>
</gene>
<sequence>MLGWVPRAAPWTHIDPRMLDFGASVASQLVWVPAAAALLWALGFRRRVVLASLFFTAAVPVMFVNTVYTWPKLLAAGMMVAALAVLVAAIRGRIPVSTGSVLGAALSVLGVLAHGGGAFVLPAVGVLWLVLIIRSPRRWRAVSAALGVAVVLYLPWALFQRLAYPPGDRLLKWHLAGVIPIDSRSFPEALVDSYSKLGWGAWLEGREANLSRAFDPGVLADLDFWVPAARSARQTLEFSATPPALAVGALILCAFLIAAVVGILRRRFDAELRWPVMIVLSMVGCILIWAIVMFLPGAAIVHQGSHTWIVVLLCVPFAWLASRSRVIATAAAVVQVAWAVVLYNSAPLSPASRLDRWALLLLVISAVLAVGAMMFRVRRPLMSQQPPVATT</sequence>